<evidence type="ECO:0000259" key="2">
    <source>
        <dbReference type="PROSITE" id="PS50222"/>
    </source>
</evidence>
<comment type="caution">
    <text evidence="3">The sequence shown here is derived from an EMBL/GenBank/DDBJ whole genome shotgun (WGS) entry which is preliminary data.</text>
</comment>
<dbReference type="SUPFAM" id="SSF47473">
    <property type="entry name" value="EF-hand"/>
    <property type="match status" value="1"/>
</dbReference>
<keyword evidence="1" id="KW-0106">Calcium</keyword>
<dbReference type="SMART" id="SM00054">
    <property type="entry name" value="EFh"/>
    <property type="match status" value="1"/>
</dbReference>
<dbReference type="GO" id="GO:0005509">
    <property type="term" value="F:calcium ion binding"/>
    <property type="evidence" value="ECO:0007669"/>
    <property type="project" value="InterPro"/>
</dbReference>
<gene>
    <name evidence="3" type="ORF">TIFTF001_005151</name>
</gene>
<evidence type="ECO:0000313" key="4">
    <source>
        <dbReference type="Proteomes" id="UP001187192"/>
    </source>
</evidence>
<proteinExistence type="predicted"/>
<keyword evidence="4" id="KW-1185">Reference proteome</keyword>
<dbReference type="PROSITE" id="PS50222">
    <property type="entry name" value="EF_HAND_2"/>
    <property type="match status" value="1"/>
</dbReference>
<dbReference type="InterPro" id="IPR018247">
    <property type="entry name" value="EF_Hand_1_Ca_BS"/>
</dbReference>
<dbReference type="AlphaFoldDB" id="A0AA88A6S7"/>
<dbReference type="InterPro" id="IPR002048">
    <property type="entry name" value="EF_hand_dom"/>
</dbReference>
<dbReference type="PROSITE" id="PS00018">
    <property type="entry name" value="EF_HAND_1"/>
    <property type="match status" value="1"/>
</dbReference>
<dbReference type="Proteomes" id="UP001187192">
    <property type="component" value="Unassembled WGS sequence"/>
</dbReference>
<name>A0AA88A6S7_FICCA</name>
<organism evidence="3 4">
    <name type="scientific">Ficus carica</name>
    <name type="common">Common fig</name>
    <dbReference type="NCBI Taxonomy" id="3494"/>
    <lineage>
        <taxon>Eukaryota</taxon>
        <taxon>Viridiplantae</taxon>
        <taxon>Streptophyta</taxon>
        <taxon>Embryophyta</taxon>
        <taxon>Tracheophyta</taxon>
        <taxon>Spermatophyta</taxon>
        <taxon>Magnoliopsida</taxon>
        <taxon>eudicotyledons</taxon>
        <taxon>Gunneridae</taxon>
        <taxon>Pentapetalae</taxon>
        <taxon>rosids</taxon>
        <taxon>fabids</taxon>
        <taxon>Rosales</taxon>
        <taxon>Moraceae</taxon>
        <taxon>Ficeae</taxon>
        <taxon>Ficus</taxon>
    </lineage>
</organism>
<accession>A0AA88A6S7</accession>
<reference evidence="3" key="1">
    <citation type="submission" date="2023-07" db="EMBL/GenBank/DDBJ databases">
        <title>draft genome sequence of fig (Ficus carica).</title>
        <authorList>
            <person name="Takahashi T."/>
            <person name="Nishimura K."/>
        </authorList>
    </citation>
    <scope>NUCLEOTIDE SEQUENCE</scope>
</reference>
<evidence type="ECO:0000256" key="1">
    <source>
        <dbReference type="ARBA" id="ARBA00022837"/>
    </source>
</evidence>
<dbReference type="Gramene" id="FCD_00016286-RA">
    <property type="protein sequence ID" value="FCD_00016286-RA:cds"/>
    <property type="gene ID" value="FCD_00016286"/>
</dbReference>
<feature type="domain" description="EF-hand" evidence="2">
    <location>
        <begin position="20"/>
        <end position="55"/>
    </location>
</feature>
<sequence length="99" mass="11225">MVFNFQPNVRTKEICGPLPVTTEELTQIFKSYDYDHDGQLSKEELRAAFKHLGSHFARYRTAVACHYADANNDGLINLENAELSILVKYAHSCGYTVKV</sequence>
<dbReference type="EMBL" id="BTGU01000005">
    <property type="protein sequence ID" value="GMN35196.1"/>
    <property type="molecule type" value="Genomic_DNA"/>
</dbReference>
<dbReference type="Gene3D" id="1.10.238.10">
    <property type="entry name" value="EF-hand"/>
    <property type="match status" value="1"/>
</dbReference>
<evidence type="ECO:0000313" key="3">
    <source>
        <dbReference type="EMBL" id="GMN35196.1"/>
    </source>
</evidence>
<dbReference type="CDD" id="cd00051">
    <property type="entry name" value="EFh"/>
    <property type="match status" value="1"/>
</dbReference>
<dbReference type="Pfam" id="PF13499">
    <property type="entry name" value="EF-hand_7"/>
    <property type="match status" value="1"/>
</dbReference>
<dbReference type="InterPro" id="IPR011992">
    <property type="entry name" value="EF-hand-dom_pair"/>
</dbReference>
<protein>
    <recommendedName>
        <fullName evidence="2">EF-hand domain-containing protein</fullName>
    </recommendedName>
</protein>